<feature type="region of interest" description="Disordered" evidence="1">
    <location>
        <begin position="358"/>
        <end position="381"/>
    </location>
</feature>
<accession>A0A6L2P5S8</accession>
<dbReference type="Pfam" id="PF07727">
    <property type="entry name" value="RVT_2"/>
    <property type="match status" value="1"/>
</dbReference>
<dbReference type="InterPro" id="IPR013103">
    <property type="entry name" value="RVT_2"/>
</dbReference>
<sequence>MTTLADKAILSGADNRLPMLEKDMQQAIINDGRVTLQPVQGRQVSFAAFTTRTYTPGANSRIEEGQATQTVVTHNVVYQANDLDAYDFDCDQLNTAKVALMANLSHYGLDILVEKNSKRKVWKPIGKVFTKTEYTWRPTGRTFTIVGNTCPLIRIITTTKVPLKKLTALETDAPKPVVTLVYLRKPKKSKANVLISKPKIIISISANKKEPRKSWGFIVSNVPSSSLDKCRSSCYRMLYSKSFHHTSSSQKTPYELLHDKLPDLSFFHVFGALCYPTNDSKNLGKLQLKDDIDFDELTAMASEHSSLEPTIHEMTSVTISSGLVPNHPPSTPFVPPLRTDWNILFIFLAPEPAASIGSPFSTTVDQDTPSPSNSQNSPETQSPVIFNDVEEKNHDLDVVHMNNDLLFGISISKNVSKASSSLNVIPTVVHTAAPNSDNVNKWTKDHPLDNIINELERHVSTRPQLHEQALFCYNDAFLTSVEPKTYKDALTQACWIEAMQNQPDGFVDKDNLNHVYKLKKALYGLKQAPRTWTCSRSAVDSQFRFEDPPIEEEIISFIRDLGHTREIKEDLAYQVENKNSKKNSDMCYPRFTKVIIDYFVVISRHQDTQIYGAILPDVLTNQEMLDFKAYKEYYVVASGSVPPKAKTKYKKKIDKPVISLKSKTTSAFKSTRLKSKAKVTKPDMKKKPAKKTEAKGFAVLSEVTLLKA</sequence>
<feature type="compositionally biased region" description="Basic and acidic residues" evidence="1">
    <location>
        <begin position="680"/>
        <end position="690"/>
    </location>
</feature>
<feature type="region of interest" description="Disordered" evidence="1">
    <location>
        <begin position="669"/>
        <end position="690"/>
    </location>
</feature>
<protein>
    <recommendedName>
        <fullName evidence="2">Reverse transcriptase Ty1/copia-type domain-containing protein</fullName>
    </recommendedName>
</protein>
<gene>
    <name evidence="3" type="ORF">Tci_065195</name>
</gene>
<evidence type="ECO:0000259" key="2">
    <source>
        <dbReference type="Pfam" id="PF07727"/>
    </source>
</evidence>
<evidence type="ECO:0000256" key="1">
    <source>
        <dbReference type="SAM" id="MobiDB-lite"/>
    </source>
</evidence>
<evidence type="ECO:0000313" key="3">
    <source>
        <dbReference type="EMBL" id="GEU93217.1"/>
    </source>
</evidence>
<dbReference type="EMBL" id="BKCJ010010802">
    <property type="protein sequence ID" value="GEU93217.1"/>
    <property type="molecule type" value="Genomic_DNA"/>
</dbReference>
<organism evidence="3">
    <name type="scientific">Tanacetum cinerariifolium</name>
    <name type="common">Dalmatian daisy</name>
    <name type="synonym">Chrysanthemum cinerariifolium</name>
    <dbReference type="NCBI Taxonomy" id="118510"/>
    <lineage>
        <taxon>Eukaryota</taxon>
        <taxon>Viridiplantae</taxon>
        <taxon>Streptophyta</taxon>
        <taxon>Embryophyta</taxon>
        <taxon>Tracheophyta</taxon>
        <taxon>Spermatophyta</taxon>
        <taxon>Magnoliopsida</taxon>
        <taxon>eudicotyledons</taxon>
        <taxon>Gunneridae</taxon>
        <taxon>Pentapetalae</taxon>
        <taxon>asterids</taxon>
        <taxon>campanulids</taxon>
        <taxon>Asterales</taxon>
        <taxon>Asteraceae</taxon>
        <taxon>Asteroideae</taxon>
        <taxon>Anthemideae</taxon>
        <taxon>Anthemidinae</taxon>
        <taxon>Tanacetum</taxon>
    </lineage>
</organism>
<reference evidence="3" key="1">
    <citation type="journal article" date="2019" name="Sci. Rep.">
        <title>Draft genome of Tanacetum cinerariifolium, the natural source of mosquito coil.</title>
        <authorList>
            <person name="Yamashiro T."/>
            <person name="Shiraishi A."/>
            <person name="Satake H."/>
            <person name="Nakayama K."/>
        </authorList>
    </citation>
    <scope>NUCLEOTIDE SEQUENCE</scope>
</reference>
<name>A0A6L2P5S8_TANCI</name>
<feature type="domain" description="Reverse transcriptase Ty1/copia-type" evidence="2">
    <location>
        <begin position="500"/>
        <end position="563"/>
    </location>
</feature>
<comment type="caution">
    <text evidence="3">The sequence shown here is derived from an EMBL/GenBank/DDBJ whole genome shotgun (WGS) entry which is preliminary data.</text>
</comment>
<proteinExistence type="predicted"/>
<dbReference type="AlphaFoldDB" id="A0A6L2P5S8"/>